<name>A0A395JQU2_9GAMM</name>
<dbReference type="InterPro" id="IPR019734">
    <property type="entry name" value="TPR_rpt"/>
</dbReference>
<accession>A0A395JQU2</accession>
<dbReference type="InParanoid" id="A0A395JQU2"/>
<keyword evidence="2" id="KW-1185">Reference proteome</keyword>
<gene>
    <name evidence="1" type="ORF">DFR28_1011122</name>
</gene>
<dbReference type="PROSITE" id="PS51257">
    <property type="entry name" value="PROKAR_LIPOPROTEIN"/>
    <property type="match status" value="1"/>
</dbReference>
<dbReference type="Gene3D" id="1.25.40.10">
    <property type="entry name" value="Tetratricopeptide repeat domain"/>
    <property type="match status" value="1"/>
</dbReference>
<dbReference type="SMART" id="SM00028">
    <property type="entry name" value="TPR"/>
    <property type="match status" value="3"/>
</dbReference>
<evidence type="ECO:0000313" key="1">
    <source>
        <dbReference type="EMBL" id="RBP53733.1"/>
    </source>
</evidence>
<dbReference type="Proteomes" id="UP000253083">
    <property type="component" value="Unassembled WGS sequence"/>
</dbReference>
<organism evidence="1 2">
    <name type="scientific">Arenicella xantha</name>
    <dbReference type="NCBI Taxonomy" id="644221"/>
    <lineage>
        <taxon>Bacteria</taxon>
        <taxon>Pseudomonadati</taxon>
        <taxon>Pseudomonadota</taxon>
        <taxon>Gammaproteobacteria</taxon>
        <taxon>Arenicellales</taxon>
        <taxon>Arenicellaceae</taxon>
        <taxon>Arenicella</taxon>
    </lineage>
</organism>
<comment type="caution">
    <text evidence="1">The sequence shown here is derived from an EMBL/GenBank/DDBJ whole genome shotgun (WGS) entry which is preliminary data.</text>
</comment>
<dbReference type="InterPro" id="IPR011990">
    <property type="entry name" value="TPR-like_helical_dom_sf"/>
</dbReference>
<dbReference type="EMBL" id="QNRT01000001">
    <property type="protein sequence ID" value="RBP53733.1"/>
    <property type="molecule type" value="Genomic_DNA"/>
</dbReference>
<protein>
    <submittedName>
        <fullName evidence="1">Uncharacterized protein</fullName>
    </submittedName>
</protein>
<reference evidence="1 2" key="1">
    <citation type="submission" date="2018-06" db="EMBL/GenBank/DDBJ databases">
        <title>Genomic Encyclopedia of Type Strains, Phase IV (KMG-IV): sequencing the most valuable type-strain genomes for metagenomic binning, comparative biology and taxonomic classification.</title>
        <authorList>
            <person name="Goeker M."/>
        </authorList>
    </citation>
    <scope>NUCLEOTIDE SEQUENCE [LARGE SCALE GENOMIC DNA]</scope>
    <source>
        <strain evidence="1 2">DSM 24032</strain>
    </source>
</reference>
<proteinExistence type="predicted"/>
<evidence type="ECO:0000313" key="2">
    <source>
        <dbReference type="Proteomes" id="UP000253083"/>
    </source>
</evidence>
<dbReference type="SUPFAM" id="SSF48452">
    <property type="entry name" value="TPR-like"/>
    <property type="match status" value="1"/>
</dbReference>
<sequence length="414" mass="47518">MMLGRQTLKSLGLLGSIASLLIVSGCTSIPKAQPQQAWMQDVINYQFTLGADHQDSIERLYQVTPEMRATVVKRFGHLPGSRAVRKMAMWLVDEQGKKMDYDVNANFRPIETFYRNRGNCLSFTLLLVQLAHELDIDLKINEVDLPNMWGENQESGLVFYRHVNAIHKSDRYTQVFDLALEEYGPGYPQRYISKREAAALLFSNIGIQRMLAEDYQVAQHYLKLAVSLSQENSDMWINLAAGYRRSGNDYLAEKSYLHAQKLNDKDSLAASNLERLYRSQGRALLADRYKKLAHRARQKNPYLHFHKAQTAFKSKHFADAKRAIKRAIKLYDRDPQFYELSSRIHQVENDYVTAIKNLETAHNISQSAAERGRYASKVDLVIARAKQQAANNQASRANKNADAMLLQRKLRELF</sequence>
<dbReference type="AlphaFoldDB" id="A0A395JQU2"/>